<dbReference type="OrthoDB" id="629492at2759"/>
<reference evidence="8" key="2">
    <citation type="submission" date="2021-10" db="EMBL/GenBank/DDBJ databases">
        <title>Phylogenomics reveals ancestral predisposition of the termite-cultivated fungus Termitomyces towards a domesticated lifestyle.</title>
        <authorList>
            <person name="Auxier B."/>
            <person name="Grum-Grzhimaylo A."/>
            <person name="Cardenas M.E."/>
            <person name="Lodge J.D."/>
            <person name="Laessoe T."/>
            <person name="Pedersen O."/>
            <person name="Smith M.E."/>
            <person name="Kuyper T.W."/>
            <person name="Franco-Molano E.A."/>
            <person name="Baroni T.J."/>
            <person name="Aanen D.K."/>
        </authorList>
    </citation>
    <scope>NUCLEOTIDE SEQUENCE</scope>
    <source>
        <strain evidence="8">AP01</strain>
        <tissue evidence="8">Mycelium</tissue>
    </source>
</reference>
<feature type="compositionally biased region" description="Pro residues" evidence="6">
    <location>
        <begin position="157"/>
        <end position="177"/>
    </location>
</feature>
<accession>A0A9P7KAS8</accession>
<evidence type="ECO:0000256" key="2">
    <source>
        <dbReference type="ARBA" id="ARBA00022803"/>
    </source>
</evidence>
<dbReference type="InterPro" id="IPR051966">
    <property type="entry name" value="RPAP3"/>
</dbReference>
<dbReference type="GO" id="GO:0101031">
    <property type="term" value="C:protein folding chaperone complex"/>
    <property type="evidence" value="ECO:0007669"/>
    <property type="project" value="TreeGrafter"/>
</dbReference>
<evidence type="ECO:0000256" key="6">
    <source>
        <dbReference type="SAM" id="MobiDB-lite"/>
    </source>
</evidence>
<comment type="caution">
    <text evidence="8">The sequence shown here is derived from an EMBL/GenBank/DDBJ whole genome shotgun (WGS) entry which is preliminary data.</text>
</comment>
<dbReference type="Proteomes" id="UP000775547">
    <property type="component" value="Unassembled WGS sequence"/>
</dbReference>
<dbReference type="AlphaFoldDB" id="A0A9P7KAS8"/>
<evidence type="ECO:0000256" key="5">
    <source>
        <dbReference type="PROSITE-ProRule" id="PRU00339"/>
    </source>
</evidence>
<dbReference type="Gene3D" id="1.25.40.10">
    <property type="entry name" value="Tetratricopeptide repeat domain"/>
    <property type="match status" value="1"/>
</dbReference>
<dbReference type="InterPro" id="IPR025986">
    <property type="entry name" value="RPAP3-like_C"/>
</dbReference>
<keyword evidence="2 5" id="KW-0802">TPR repeat</keyword>
<keyword evidence="9" id="KW-1185">Reference proteome</keyword>
<evidence type="ECO:0000259" key="7">
    <source>
        <dbReference type="Pfam" id="PF13877"/>
    </source>
</evidence>
<feature type="compositionally biased region" description="Low complexity" evidence="6">
    <location>
        <begin position="208"/>
        <end position="243"/>
    </location>
</feature>
<keyword evidence="1" id="KW-0677">Repeat</keyword>
<dbReference type="Pfam" id="PF13877">
    <property type="entry name" value="RPAP3_C"/>
    <property type="match status" value="1"/>
</dbReference>
<dbReference type="Pfam" id="PF00515">
    <property type="entry name" value="TPR_1"/>
    <property type="match status" value="1"/>
</dbReference>
<evidence type="ECO:0000256" key="4">
    <source>
        <dbReference type="ARBA" id="ARBA00040133"/>
    </source>
</evidence>
<feature type="domain" description="RNA-polymerase II-associated protein 3-like C-terminal" evidence="7">
    <location>
        <begin position="328"/>
        <end position="425"/>
    </location>
</feature>
<reference evidence="8" key="1">
    <citation type="submission" date="2020-07" db="EMBL/GenBank/DDBJ databases">
        <authorList>
            <person name="Nieuwenhuis M."/>
            <person name="Van De Peppel L.J.J."/>
        </authorList>
    </citation>
    <scope>NUCLEOTIDE SEQUENCE</scope>
    <source>
        <strain evidence="8">AP01</strain>
        <tissue evidence="8">Mycelium</tissue>
    </source>
</reference>
<evidence type="ECO:0000313" key="9">
    <source>
        <dbReference type="Proteomes" id="UP000775547"/>
    </source>
</evidence>
<feature type="compositionally biased region" description="Basic and acidic residues" evidence="6">
    <location>
        <begin position="247"/>
        <end position="260"/>
    </location>
</feature>
<gene>
    <name evidence="8" type="ORF">DXG03_007458</name>
</gene>
<sequence>MKALGNAAFKAGDYPNAVGQYTAAILADKTDFTYPLNRAAAYLKLGKNEDAERDCTTVLTLSALNAKALFRRGQARLGMGKYDDALTDLNHALEREPENAAVKAELSKVKDLLEKHKTKTSKAKSKELPPSLPAPPGPNRRRVPITIVDDAQSTPASNPPNTPAPPKSQSKPSPPVPSLAQTPGTNGQPKQGSTTETLKPVSTRSLKSPATATSPSPSAITSIPPTSTLPITTPAAAPTQSPAPAEPKPEPPRTFKDAKQARAAGKSSRVGGGIFRASGESTLFPTHTTPSPSSVSPSPSASASADTSSPEPTAPSAHKFVPIPPSKPPTTCFDFTRAWDAASGSTATAERWGLILSIPPASLPALFKTSLEPEQLASILTVFQDVVTIHSNTADTKTTVREYLDGFAKVERFGTVLLFLSRAEKAVARGVWETLEAGKEEAGRVWGKVWV</sequence>
<dbReference type="PANTHER" id="PTHR46423:SF1">
    <property type="entry name" value="RNA POLYMERASE II-ASSOCIATED PROTEIN 3"/>
    <property type="match status" value="1"/>
</dbReference>
<evidence type="ECO:0000256" key="3">
    <source>
        <dbReference type="ARBA" id="ARBA00038275"/>
    </source>
</evidence>
<evidence type="ECO:0000256" key="1">
    <source>
        <dbReference type="ARBA" id="ARBA00022737"/>
    </source>
</evidence>
<proteinExistence type="inferred from homology"/>
<protein>
    <recommendedName>
        <fullName evidence="4">RNA polymerase II-associated protein 3</fullName>
    </recommendedName>
</protein>
<dbReference type="InterPro" id="IPR019734">
    <property type="entry name" value="TPR_rpt"/>
</dbReference>
<organism evidence="8 9">
    <name type="scientific">Asterophora parasitica</name>
    <dbReference type="NCBI Taxonomy" id="117018"/>
    <lineage>
        <taxon>Eukaryota</taxon>
        <taxon>Fungi</taxon>
        <taxon>Dikarya</taxon>
        <taxon>Basidiomycota</taxon>
        <taxon>Agaricomycotina</taxon>
        <taxon>Agaricomycetes</taxon>
        <taxon>Agaricomycetidae</taxon>
        <taxon>Agaricales</taxon>
        <taxon>Tricholomatineae</taxon>
        <taxon>Lyophyllaceae</taxon>
        <taxon>Asterophora</taxon>
    </lineage>
</organism>
<feature type="repeat" description="TPR" evidence="5">
    <location>
        <begin position="66"/>
        <end position="99"/>
    </location>
</feature>
<dbReference type="InterPro" id="IPR011990">
    <property type="entry name" value="TPR-like_helical_dom_sf"/>
</dbReference>
<dbReference type="SUPFAM" id="SSF48452">
    <property type="entry name" value="TPR-like"/>
    <property type="match status" value="1"/>
</dbReference>
<dbReference type="PROSITE" id="PS50005">
    <property type="entry name" value="TPR"/>
    <property type="match status" value="1"/>
</dbReference>
<dbReference type="EMBL" id="JABCKV010000055">
    <property type="protein sequence ID" value="KAG5644906.1"/>
    <property type="molecule type" value="Genomic_DNA"/>
</dbReference>
<dbReference type="SMART" id="SM00028">
    <property type="entry name" value="TPR"/>
    <property type="match status" value="3"/>
</dbReference>
<dbReference type="Pfam" id="PF13432">
    <property type="entry name" value="TPR_16"/>
    <property type="match status" value="1"/>
</dbReference>
<feature type="compositionally biased region" description="Low complexity" evidence="6">
    <location>
        <begin position="285"/>
        <end position="317"/>
    </location>
</feature>
<comment type="similarity">
    <text evidence="3">Belongs to the RPAP3 family.</text>
</comment>
<dbReference type="PANTHER" id="PTHR46423">
    <property type="entry name" value="RNA POLYMERASE II-ASSOCIATED PROTEIN 3"/>
    <property type="match status" value="1"/>
</dbReference>
<feature type="compositionally biased region" description="Polar residues" evidence="6">
    <location>
        <begin position="179"/>
        <end position="206"/>
    </location>
</feature>
<dbReference type="PROSITE" id="PS50293">
    <property type="entry name" value="TPR_REGION"/>
    <property type="match status" value="1"/>
</dbReference>
<feature type="region of interest" description="Disordered" evidence="6">
    <location>
        <begin position="117"/>
        <end position="325"/>
    </location>
</feature>
<evidence type="ECO:0000313" key="8">
    <source>
        <dbReference type="EMBL" id="KAG5644906.1"/>
    </source>
</evidence>
<name>A0A9P7KAS8_9AGAR</name>